<evidence type="ECO:0000313" key="2">
    <source>
        <dbReference type="Proteomes" id="UP000585363"/>
    </source>
</evidence>
<organism evidence="1 2">
    <name type="scientific">Rouxiella aceris</name>
    <dbReference type="NCBI Taxonomy" id="2703884"/>
    <lineage>
        <taxon>Bacteria</taxon>
        <taxon>Pseudomonadati</taxon>
        <taxon>Pseudomonadota</taxon>
        <taxon>Gammaproteobacteria</taxon>
        <taxon>Enterobacterales</taxon>
        <taxon>Yersiniaceae</taxon>
        <taxon>Rouxiella</taxon>
    </lineage>
</organism>
<dbReference type="Pfam" id="PF15892">
    <property type="entry name" value="BNR_4"/>
    <property type="match status" value="1"/>
</dbReference>
<protein>
    <recommendedName>
        <fullName evidence="3">Glycosyl hydrolase</fullName>
    </recommendedName>
</protein>
<dbReference type="Proteomes" id="UP000585363">
    <property type="component" value="Unassembled WGS sequence"/>
</dbReference>
<keyword evidence="2" id="KW-1185">Reference proteome</keyword>
<reference evidence="1 2" key="1">
    <citation type="submission" date="2020-01" db="EMBL/GenBank/DDBJ databases">
        <authorList>
            <person name="Lee S.D."/>
        </authorList>
    </citation>
    <scope>NUCLEOTIDE SEQUENCE [LARGE SCALE GENOMIC DNA]</scope>
    <source>
        <strain evidence="1 2">SAP-1</strain>
    </source>
</reference>
<evidence type="ECO:0000313" key="1">
    <source>
        <dbReference type="EMBL" id="NMP27309.1"/>
    </source>
</evidence>
<comment type="caution">
    <text evidence="1">The sequence shown here is derived from an EMBL/GenBank/DDBJ whole genome shotgun (WGS) entry which is preliminary data.</text>
</comment>
<sequence length="438" mass="50973">MNVVDKHNQATMESVIGSCCSDFTVEYALLVKDKFYVAYYNAEHCITVASRKPEESQWTISQPQGKWLADKKRYMHQTEFDSHNYLTLAMDNQGHLHLSGNMHKDQMVWFRSVRPYDIHSLVQRTMIGEREQSATYPLFFYGRQGELLFRYRDGESGNGDDIYNRWDESQRRWTRLLAQPLLSGNGLRNAYARLPIFGPDDQWHMVWMWRETPHCETNHHLCYACSPDLLHWYSHSGQMFTLPMTSETGDIVDPAPVEQGLINMSQNLGFDSQGRVLITWHRYDSSGCSQAWIARPEGDHWLIRQMSDWNFRWNFKGMGSIPPEVIISAARPENGQLIVSFQLSDGRSGQWHLQEENLAVTETRLLAVNPLPEIFYQCRQTFSRQGEVQVVPELYRPYPRHFLRWEALPIHRDLASGQQVLPGQLSVISLISPHDHKE</sequence>
<dbReference type="AlphaFoldDB" id="A0A848MJJ7"/>
<gene>
    <name evidence="1" type="ORF">GW590_10570</name>
</gene>
<dbReference type="EMBL" id="JAADJU010000005">
    <property type="protein sequence ID" value="NMP27309.1"/>
    <property type="molecule type" value="Genomic_DNA"/>
</dbReference>
<reference evidence="1 2" key="2">
    <citation type="submission" date="2020-06" db="EMBL/GenBank/DDBJ databases">
        <title>Polyphasic characterization of a Rahnella strain isolated from tree sap.</title>
        <authorList>
            <person name="Kim I.S."/>
        </authorList>
    </citation>
    <scope>NUCLEOTIDE SEQUENCE [LARGE SCALE GENOMIC DNA]</scope>
    <source>
        <strain evidence="1 2">SAP-1</strain>
    </source>
</reference>
<dbReference type="RefSeq" id="WP_169403028.1">
    <property type="nucleotide sequence ID" value="NZ_JAADJU010000005.1"/>
</dbReference>
<name>A0A848MJJ7_9GAMM</name>
<evidence type="ECO:0008006" key="3">
    <source>
        <dbReference type="Google" id="ProtNLM"/>
    </source>
</evidence>
<proteinExistence type="predicted"/>
<accession>A0A848MJJ7</accession>